<dbReference type="GO" id="GO:0016712">
    <property type="term" value="F:oxidoreductase activity, acting on paired donors, with incorporation or reduction of molecular oxygen, reduced flavin or flavoprotein as one donor, and incorporation of one atom of oxygen"/>
    <property type="evidence" value="ECO:0007669"/>
    <property type="project" value="InterPro"/>
</dbReference>
<dbReference type="Pfam" id="PF00067">
    <property type="entry name" value="p450"/>
    <property type="match status" value="1"/>
</dbReference>
<dbReference type="Proteomes" id="UP000799429">
    <property type="component" value="Unassembled WGS sequence"/>
</dbReference>
<dbReference type="GO" id="GO:0020037">
    <property type="term" value="F:heme binding"/>
    <property type="evidence" value="ECO:0007669"/>
    <property type="project" value="InterPro"/>
</dbReference>
<dbReference type="EMBL" id="MU006106">
    <property type="protein sequence ID" value="KAF2835780.1"/>
    <property type="molecule type" value="Genomic_DNA"/>
</dbReference>
<dbReference type="InterPro" id="IPR002402">
    <property type="entry name" value="Cyt_P450_E_grp-II"/>
</dbReference>
<name>A0A9P4S4P5_9PEZI</name>
<dbReference type="PRINTS" id="PR01239">
    <property type="entry name" value="EP450IICYP52"/>
</dbReference>
<dbReference type="InterPro" id="IPR017972">
    <property type="entry name" value="Cyt_P450_CS"/>
</dbReference>
<keyword evidence="4 8" id="KW-0479">Metal-binding</keyword>
<keyword evidence="10" id="KW-0812">Transmembrane</keyword>
<evidence type="ECO:0000256" key="6">
    <source>
        <dbReference type="ARBA" id="ARBA00023004"/>
    </source>
</evidence>
<evidence type="ECO:0000313" key="12">
    <source>
        <dbReference type="Proteomes" id="UP000799429"/>
    </source>
</evidence>
<evidence type="ECO:0000256" key="4">
    <source>
        <dbReference type="ARBA" id="ARBA00022723"/>
    </source>
</evidence>
<feature type="transmembrane region" description="Helical" evidence="10">
    <location>
        <begin position="6"/>
        <end position="25"/>
    </location>
</feature>
<dbReference type="InterPro" id="IPR002974">
    <property type="entry name" value="Cyt_P450_E_CYP52_ascomycetes"/>
</dbReference>
<comment type="cofactor">
    <cofactor evidence="1 8">
        <name>heme</name>
        <dbReference type="ChEBI" id="CHEBI:30413"/>
    </cofactor>
</comment>
<dbReference type="GO" id="GO:0005506">
    <property type="term" value="F:iron ion binding"/>
    <property type="evidence" value="ECO:0007669"/>
    <property type="project" value="InterPro"/>
</dbReference>
<dbReference type="PANTHER" id="PTHR24287:SF1">
    <property type="entry name" value="P450, PUTATIVE (EUROFUNG)-RELATED"/>
    <property type="match status" value="1"/>
</dbReference>
<comment type="similarity">
    <text evidence="2 9">Belongs to the cytochrome P450 family.</text>
</comment>
<evidence type="ECO:0000313" key="11">
    <source>
        <dbReference type="EMBL" id="KAF2835780.1"/>
    </source>
</evidence>
<keyword evidence="10" id="KW-0472">Membrane</keyword>
<evidence type="ECO:0000256" key="10">
    <source>
        <dbReference type="SAM" id="Phobius"/>
    </source>
</evidence>
<evidence type="ECO:0000256" key="7">
    <source>
        <dbReference type="ARBA" id="ARBA00023033"/>
    </source>
</evidence>
<dbReference type="PANTHER" id="PTHR24287">
    <property type="entry name" value="P450, PUTATIVE (EUROFUNG)-RELATED"/>
    <property type="match status" value="1"/>
</dbReference>
<dbReference type="Gene3D" id="1.10.630.10">
    <property type="entry name" value="Cytochrome P450"/>
    <property type="match status" value="1"/>
</dbReference>
<dbReference type="AlphaFoldDB" id="A0A9P4S4P5"/>
<dbReference type="InterPro" id="IPR036396">
    <property type="entry name" value="Cyt_P450_sf"/>
</dbReference>
<keyword evidence="6 8" id="KW-0408">Iron</keyword>
<dbReference type="OrthoDB" id="1470350at2759"/>
<evidence type="ECO:0000256" key="1">
    <source>
        <dbReference type="ARBA" id="ARBA00001971"/>
    </source>
</evidence>
<keyword evidence="3 8" id="KW-0349">Heme</keyword>
<accession>A0A9P4S4P5</accession>
<gene>
    <name evidence="11" type="ORF">M501DRAFT_290540</name>
</gene>
<dbReference type="PRINTS" id="PR00385">
    <property type="entry name" value="P450"/>
</dbReference>
<evidence type="ECO:0000256" key="3">
    <source>
        <dbReference type="ARBA" id="ARBA00022617"/>
    </source>
</evidence>
<dbReference type="SUPFAM" id="SSF48264">
    <property type="entry name" value="Cytochrome P450"/>
    <property type="match status" value="1"/>
</dbReference>
<feature type="binding site" description="axial binding residue" evidence="8">
    <location>
        <position position="477"/>
    </location>
    <ligand>
        <name>heme</name>
        <dbReference type="ChEBI" id="CHEBI:30413"/>
    </ligand>
    <ligandPart>
        <name>Fe</name>
        <dbReference type="ChEBI" id="CHEBI:18248"/>
    </ligandPart>
</feature>
<protein>
    <submittedName>
        <fullName evidence="11">Cytochrome P450 52A12</fullName>
    </submittedName>
</protein>
<sequence length="537" mass="61546">MATSLLILLSLLPSYILYLYINRLLRLRRERLAAKRLHCQHPPFIRNRWPFGLEGIGELKAADEGKYLPDCFLERHYAVARQEGKDYVATIAKWFCGQYLLQTTDPELIKAVLATQFKEFGLGEARIGNFKPLLGNGIFSADGAQWEHARTLLRPQFAREQVSDLELEEAHIQHLMRALPVNKDGWTNWVDIKSLFFRLTLDSATEFLFGESVKSQLAALPGYKLGPVEPERDGELFAYAFDRSQQLIANGFRYADYYWLFGHTKEFHAMNKICRDFIDYYVRLALQKRTTDEKTFDSGKRKYIFLEALAEHSQDPVEIRSQLLSILLAGRDTTASLLSWLFLLLLQPRNKPVYAKLRTAVLDAFGSYSNPKKITFANLKSCNYLQWCLNETLRLYPVVPFNARRALVSTTLPHGGGFDGKSPIYIPKGTEVMYSVYSMHRRRDIWGSDATEFNPERWQGRKTGWEYLPFNGGPRICIGQQFALTEAGYVAVRLVQRFESIEGHDAWVGERALSRNGLALTSCPADGVRLRLKEGKE</sequence>
<dbReference type="CDD" id="cd11063">
    <property type="entry name" value="CYP52"/>
    <property type="match status" value="1"/>
</dbReference>
<reference evidence="11" key="1">
    <citation type="journal article" date="2020" name="Stud. Mycol.">
        <title>101 Dothideomycetes genomes: a test case for predicting lifestyles and emergence of pathogens.</title>
        <authorList>
            <person name="Haridas S."/>
            <person name="Albert R."/>
            <person name="Binder M."/>
            <person name="Bloem J."/>
            <person name="Labutti K."/>
            <person name="Salamov A."/>
            <person name="Andreopoulos B."/>
            <person name="Baker S."/>
            <person name="Barry K."/>
            <person name="Bills G."/>
            <person name="Bluhm B."/>
            <person name="Cannon C."/>
            <person name="Castanera R."/>
            <person name="Culley D."/>
            <person name="Daum C."/>
            <person name="Ezra D."/>
            <person name="Gonzalez J."/>
            <person name="Henrissat B."/>
            <person name="Kuo A."/>
            <person name="Liang C."/>
            <person name="Lipzen A."/>
            <person name="Lutzoni F."/>
            <person name="Magnuson J."/>
            <person name="Mondo S."/>
            <person name="Nolan M."/>
            <person name="Ohm R."/>
            <person name="Pangilinan J."/>
            <person name="Park H.-J."/>
            <person name="Ramirez L."/>
            <person name="Alfaro M."/>
            <person name="Sun H."/>
            <person name="Tritt A."/>
            <person name="Yoshinaga Y."/>
            <person name="Zwiers L.-H."/>
            <person name="Turgeon B."/>
            <person name="Goodwin S."/>
            <person name="Spatafora J."/>
            <person name="Crous P."/>
            <person name="Grigoriev I."/>
        </authorList>
    </citation>
    <scope>NUCLEOTIDE SEQUENCE</scope>
    <source>
        <strain evidence="11">CBS 101060</strain>
    </source>
</reference>
<dbReference type="InterPro" id="IPR001128">
    <property type="entry name" value="Cyt_P450"/>
</dbReference>
<comment type="caution">
    <text evidence="11">The sequence shown here is derived from an EMBL/GenBank/DDBJ whole genome shotgun (WGS) entry which is preliminary data.</text>
</comment>
<evidence type="ECO:0000256" key="2">
    <source>
        <dbReference type="ARBA" id="ARBA00010617"/>
    </source>
</evidence>
<organism evidence="11 12">
    <name type="scientific">Patellaria atrata CBS 101060</name>
    <dbReference type="NCBI Taxonomy" id="1346257"/>
    <lineage>
        <taxon>Eukaryota</taxon>
        <taxon>Fungi</taxon>
        <taxon>Dikarya</taxon>
        <taxon>Ascomycota</taxon>
        <taxon>Pezizomycotina</taxon>
        <taxon>Dothideomycetes</taxon>
        <taxon>Dothideomycetes incertae sedis</taxon>
        <taxon>Patellariales</taxon>
        <taxon>Patellariaceae</taxon>
        <taxon>Patellaria</taxon>
    </lineage>
</organism>
<keyword evidence="7 9" id="KW-0503">Monooxygenase</keyword>
<evidence type="ECO:0000256" key="5">
    <source>
        <dbReference type="ARBA" id="ARBA00023002"/>
    </source>
</evidence>
<dbReference type="PRINTS" id="PR00464">
    <property type="entry name" value="EP450II"/>
</dbReference>
<evidence type="ECO:0000256" key="8">
    <source>
        <dbReference type="PIRSR" id="PIRSR602402-1"/>
    </source>
</evidence>
<evidence type="ECO:0000256" key="9">
    <source>
        <dbReference type="RuleBase" id="RU000461"/>
    </source>
</evidence>
<proteinExistence type="inferred from homology"/>
<keyword evidence="10" id="KW-1133">Transmembrane helix</keyword>
<keyword evidence="5 9" id="KW-0560">Oxidoreductase</keyword>
<dbReference type="InterPro" id="IPR047146">
    <property type="entry name" value="Cyt_P450_E_CYP52_fungi"/>
</dbReference>
<keyword evidence="12" id="KW-1185">Reference proteome</keyword>
<dbReference type="PROSITE" id="PS00086">
    <property type="entry name" value="CYTOCHROME_P450"/>
    <property type="match status" value="1"/>
</dbReference>